<reference evidence="2 3" key="1">
    <citation type="submission" date="2024-04" db="EMBL/GenBank/DDBJ databases">
        <title>Luteolibacter sp. isolated from soil.</title>
        <authorList>
            <person name="An J."/>
        </authorList>
    </citation>
    <scope>NUCLEOTIDE SEQUENCE [LARGE SCALE GENOMIC DNA]</scope>
    <source>
        <strain evidence="2 3">Y139</strain>
    </source>
</reference>
<name>A0ABU9ARN8_9BACT</name>
<protein>
    <submittedName>
        <fullName evidence="2">Uncharacterized protein</fullName>
    </submittedName>
</protein>
<comment type="caution">
    <text evidence="2">The sequence shown here is derived from an EMBL/GenBank/DDBJ whole genome shotgun (WGS) entry which is preliminary data.</text>
</comment>
<feature type="compositionally biased region" description="Basic and acidic residues" evidence="1">
    <location>
        <begin position="61"/>
        <end position="76"/>
    </location>
</feature>
<evidence type="ECO:0000313" key="2">
    <source>
        <dbReference type="EMBL" id="MEK7950208.1"/>
    </source>
</evidence>
<sequence>MSGRITSTHAAAVLAFVALAGISSMRVPAKSGPESLAATASSKTHSRDDARSKRYGPPEAVQRRMEKIRQTKDPGERMRETIDLVNSLPVSELRRWLERGWFAAGDGYERKVFTLLAKERWKRDDPEGYVAWGMKHEKDGRDVLVEWARTDPERMLDFFRKHPDPMLELQLWATASNLNPGFATNRLLELAKTGGADPNFNYWPVDRLAAIIGKADSSLLEAHLGDLPVEWRGKVQGAIVAARLQKDFPGEVARLAEMPDGWKLMETARQNMEGFSLRVLDAVADFPPAWKASMVENAAAFVNDPRWVDADIEGLGFTAEQARTIRAQAMRMAVYSSPERVLGSLHEADLTEEQRKSVLGSLFHPGSDPTQMAGMLANLKSFELRQLAESMMVPPANEAAGVAESAEVPPKAQGSWMEQAAEQGGSQFIFMQSLANWNSETEASMIADFKALPEEKKRHAAKVIVGGQEYVSDVEASRAMSGEAIRYLLAEGVSVASSEKPVTEDTPWTQAALHAARWVQEDPLAASQWVLTLPPGEPRDKAIQLLTTTWNRYDPDAAGKWVQGLPSGDREKVKAGK</sequence>
<proteinExistence type="predicted"/>
<feature type="region of interest" description="Disordered" evidence="1">
    <location>
        <begin position="557"/>
        <end position="577"/>
    </location>
</feature>
<dbReference type="RefSeq" id="WP_341403643.1">
    <property type="nucleotide sequence ID" value="NZ_JBBUKT010000002.1"/>
</dbReference>
<accession>A0ABU9ARN8</accession>
<evidence type="ECO:0000256" key="1">
    <source>
        <dbReference type="SAM" id="MobiDB-lite"/>
    </source>
</evidence>
<gene>
    <name evidence="2" type="ORF">WKV53_06865</name>
</gene>
<evidence type="ECO:0000313" key="3">
    <source>
        <dbReference type="Proteomes" id="UP001371305"/>
    </source>
</evidence>
<feature type="compositionally biased region" description="Basic and acidic residues" evidence="1">
    <location>
        <begin position="568"/>
        <end position="577"/>
    </location>
</feature>
<keyword evidence="3" id="KW-1185">Reference proteome</keyword>
<dbReference type="Proteomes" id="UP001371305">
    <property type="component" value="Unassembled WGS sequence"/>
</dbReference>
<feature type="region of interest" description="Disordered" evidence="1">
    <location>
        <begin position="28"/>
        <end position="76"/>
    </location>
</feature>
<dbReference type="EMBL" id="JBBUKT010000002">
    <property type="protein sequence ID" value="MEK7950208.1"/>
    <property type="molecule type" value="Genomic_DNA"/>
</dbReference>
<organism evidence="2 3">
    <name type="scientific">Luteolibacter soli</name>
    <dbReference type="NCBI Taxonomy" id="3135280"/>
    <lineage>
        <taxon>Bacteria</taxon>
        <taxon>Pseudomonadati</taxon>
        <taxon>Verrucomicrobiota</taxon>
        <taxon>Verrucomicrobiia</taxon>
        <taxon>Verrucomicrobiales</taxon>
        <taxon>Verrucomicrobiaceae</taxon>
        <taxon>Luteolibacter</taxon>
    </lineage>
</organism>